<dbReference type="Gene3D" id="3.30.70.580">
    <property type="entry name" value="Pseudouridine synthase I, catalytic domain, N-terminal subdomain"/>
    <property type="match status" value="1"/>
</dbReference>
<dbReference type="GO" id="GO:0003723">
    <property type="term" value="F:RNA binding"/>
    <property type="evidence" value="ECO:0007669"/>
    <property type="project" value="InterPro"/>
</dbReference>
<evidence type="ECO:0000256" key="4">
    <source>
        <dbReference type="HAMAP-Rule" id="MF_00171"/>
    </source>
</evidence>
<evidence type="ECO:0000313" key="11">
    <source>
        <dbReference type="Proteomes" id="UP000662873"/>
    </source>
</evidence>
<feature type="compositionally biased region" description="Basic and acidic residues" evidence="8">
    <location>
        <begin position="1"/>
        <end position="10"/>
    </location>
</feature>
<dbReference type="EC" id="5.4.99.12" evidence="4"/>
<dbReference type="Proteomes" id="UP000662873">
    <property type="component" value="Chromosome"/>
</dbReference>
<evidence type="ECO:0000259" key="9">
    <source>
        <dbReference type="Pfam" id="PF01416"/>
    </source>
</evidence>
<dbReference type="Pfam" id="PF01416">
    <property type="entry name" value="PseudoU_synth_1"/>
    <property type="match status" value="1"/>
</dbReference>
<reference evidence="10" key="1">
    <citation type="journal article" name="DNA Res.">
        <title>The physiological potential of anammox bacteria as revealed by their core genome structure.</title>
        <authorList>
            <person name="Okubo T."/>
            <person name="Toyoda A."/>
            <person name="Fukuhara K."/>
            <person name="Uchiyama I."/>
            <person name="Harigaya Y."/>
            <person name="Kuroiwa M."/>
            <person name="Suzuki T."/>
            <person name="Murakami Y."/>
            <person name="Suwa Y."/>
            <person name="Takami H."/>
        </authorList>
    </citation>
    <scope>NUCLEOTIDE SEQUENCE</scope>
    <source>
        <strain evidence="10">317325-2</strain>
    </source>
</reference>
<dbReference type="EMBL" id="AP021858">
    <property type="protein sequence ID" value="BBO22633.1"/>
    <property type="molecule type" value="Genomic_DNA"/>
</dbReference>
<dbReference type="Gene3D" id="3.30.70.660">
    <property type="entry name" value="Pseudouridine synthase I, catalytic domain, C-terminal subdomain"/>
    <property type="match status" value="1"/>
</dbReference>
<proteinExistence type="inferred from homology"/>
<name>A0A809R4W3_9BACT</name>
<dbReference type="InterPro" id="IPR020097">
    <property type="entry name" value="PsdUridine_synth_TruA_a/b_dom"/>
</dbReference>
<dbReference type="HAMAP" id="MF_00171">
    <property type="entry name" value="TruA"/>
    <property type="match status" value="1"/>
</dbReference>
<dbReference type="CDD" id="cd02570">
    <property type="entry name" value="PseudoU_synth_EcTruA"/>
    <property type="match status" value="1"/>
</dbReference>
<organism evidence="10 11">
    <name type="scientific">Candidatus Nitrosymbiomonas proteolyticus</name>
    <dbReference type="NCBI Taxonomy" id="2608984"/>
    <lineage>
        <taxon>Bacteria</taxon>
        <taxon>Bacillati</taxon>
        <taxon>Armatimonadota</taxon>
        <taxon>Armatimonadota incertae sedis</taxon>
        <taxon>Candidatus Nitrosymbiomonas</taxon>
    </lineage>
</organism>
<feature type="binding site" evidence="4 6">
    <location>
        <position position="80"/>
    </location>
    <ligand>
        <name>substrate</name>
    </ligand>
</feature>
<gene>
    <name evidence="4" type="primary">truA</name>
    <name evidence="10" type="ORF">NPRO_02280</name>
</gene>
<dbReference type="PANTHER" id="PTHR11142:SF0">
    <property type="entry name" value="TRNA PSEUDOURIDINE SYNTHASE-LIKE 1"/>
    <property type="match status" value="1"/>
</dbReference>
<protein>
    <recommendedName>
        <fullName evidence="4">tRNA pseudouridine synthase A</fullName>
        <ecNumber evidence="4">5.4.99.12</ecNumber>
    </recommendedName>
    <alternativeName>
        <fullName evidence="4">tRNA pseudouridine(38-40) synthase</fullName>
    </alternativeName>
    <alternativeName>
        <fullName evidence="4">tRNA pseudouridylate synthase I</fullName>
    </alternativeName>
    <alternativeName>
        <fullName evidence="4">tRNA-uridine isomerase I</fullName>
    </alternativeName>
</protein>
<dbReference type="PANTHER" id="PTHR11142">
    <property type="entry name" value="PSEUDOURIDYLATE SYNTHASE"/>
    <property type="match status" value="1"/>
</dbReference>
<evidence type="ECO:0000256" key="3">
    <source>
        <dbReference type="ARBA" id="ARBA00023235"/>
    </source>
</evidence>
<dbReference type="PIRSF" id="PIRSF001430">
    <property type="entry name" value="tRNA_psdUrid_synth"/>
    <property type="match status" value="1"/>
</dbReference>
<dbReference type="SUPFAM" id="SSF55120">
    <property type="entry name" value="Pseudouridine synthase"/>
    <property type="match status" value="1"/>
</dbReference>
<feature type="domain" description="Pseudouridine synthase I TruA alpha/beta" evidence="9">
    <location>
        <begin position="112"/>
        <end position="212"/>
    </location>
</feature>
<keyword evidence="3 4" id="KW-0413">Isomerase</keyword>
<dbReference type="GO" id="GO:0031119">
    <property type="term" value="P:tRNA pseudouridine synthesis"/>
    <property type="evidence" value="ECO:0007669"/>
    <property type="project" value="UniProtKB-UniRule"/>
</dbReference>
<comment type="caution">
    <text evidence="4">Lacks conserved residue(s) required for the propagation of feature annotation.</text>
</comment>
<sequence length="232" mass="26070">MIEAVRRVSGEDTEIVGASRTDSGAHAKGQVCHFDTATPIEPARWTQALNRILPPDVAVCRAAYVSPRFHARFCASDRRYRYRIATGDRDPFADRYAHWLGRTLDLSAMRTAAGELVGEHDFRSFTAELDPAIRNCVRELRSVEVSQVGDEVRIDVVGTAFLRGMMRRIAGLLLEVGRGKRGAEDARQLLRGEGHLPPVLPAKGLTLMRVRYTRPLYDIRFRDDPDQPDNVE</sequence>
<keyword evidence="2 4" id="KW-0819">tRNA processing</keyword>
<feature type="active site" description="Nucleophile" evidence="4 5">
    <location>
        <position position="22"/>
    </location>
</feature>
<evidence type="ECO:0000256" key="2">
    <source>
        <dbReference type="ARBA" id="ARBA00022694"/>
    </source>
</evidence>
<evidence type="ECO:0000256" key="1">
    <source>
        <dbReference type="ARBA" id="ARBA00009375"/>
    </source>
</evidence>
<dbReference type="InterPro" id="IPR020095">
    <property type="entry name" value="PsdUridine_synth_TruA_C"/>
</dbReference>
<dbReference type="KEGG" id="npy:NPRO_02280"/>
<dbReference type="NCBIfam" id="TIGR00071">
    <property type="entry name" value="hisT_truA"/>
    <property type="match status" value="1"/>
</dbReference>
<evidence type="ECO:0000256" key="8">
    <source>
        <dbReference type="SAM" id="MobiDB-lite"/>
    </source>
</evidence>
<comment type="similarity">
    <text evidence="1 4 7">Belongs to the tRNA pseudouridine synthase TruA family.</text>
</comment>
<dbReference type="GO" id="GO:0160147">
    <property type="term" value="F:tRNA pseudouridine(38-40) synthase activity"/>
    <property type="evidence" value="ECO:0007669"/>
    <property type="project" value="UniProtKB-EC"/>
</dbReference>
<comment type="function">
    <text evidence="4">Formation of pseudouridine at positions 38, 39 and 40 in the anticodon stem and loop of transfer RNAs.</text>
</comment>
<evidence type="ECO:0000313" key="10">
    <source>
        <dbReference type="EMBL" id="BBO22633.1"/>
    </source>
</evidence>
<accession>A0A809R4W3</accession>
<evidence type="ECO:0000256" key="6">
    <source>
        <dbReference type="PIRSR" id="PIRSR001430-2"/>
    </source>
</evidence>
<comment type="subunit">
    <text evidence="4">Homodimer.</text>
</comment>
<evidence type="ECO:0000256" key="7">
    <source>
        <dbReference type="RuleBase" id="RU003792"/>
    </source>
</evidence>
<comment type="catalytic activity">
    <reaction evidence="4 7">
        <text>uridine(38/39/40) in tRNA = pseudouridine(38/39/40) in tRNA</text>
        <dbReference type="Rhea" id="RHEA:22376"/>
        <dbReference type="Rhea" id="RHEA-COMP:10085"/>
        <dbReference type="Rhea" id="RHEA-COMP:10087"/>
        <dbReference type="ChEBI" id="CHEBI:65314"/>
        <dbReference type="ChEBI" id="CHEBI:65315"/>
        <dbReference type="EC" id="5.4.99.12"/>
    </reaction>
</comment>
<dbReference type="InterPro" id="IPR020094">
    <property type="entry name" value="TruA/RsuA/RluB/E/F_N"/>
</dbReference>
<dbReference type="InterPro" id="IPR020103">
    <property type="entry name" value="PsdUridine_synth_cat_dom_sf"/>
</dbReference>
<dbReference type="AlphaFoldDB" id="A0A809R4W3"/>
<evidence type="ECO:0000256" key="5">
    <source>
        <dbReference type="PIRSR" id="PIRSR001430-1"/>
    </source>
</evidence>
<feature type="region of interest" description="Disordered" evidence="8">
    <location>
        <begin position="1"/>
        <end position="22"/>
    </location>
</feature>
<dbReference type="InterPro" id="IPR001406">
    <property type="entry name" value="PsdUridine_synth_TruA"/>
</dbReference>